<name>A0A2P2KDR8_RHIMU</name>
<reference evidence="1" key="1">
    <citation type="submission" date="2018-02" db="EMBL/GenBank/DDBJ databases">
        <title>Rhizophora mucronata_Transcriptome.</title>
        <authorList>
            <person name="Meera S.P."/>
            <person name="Sreeshan A."/>
            <person name="Augustine A."/>
        </authorList>
    </citation>
    <scope>NUCLEOTIDE SEQUENCE</scope>
    <source>
        <tissue evidence="1">Leaf</tissue>
    </source>
</reference>
<protein>
    <submittedName>
        <fullName evidence="1">Uncharacterized protein</fullName>
    </submittedName>
</protein>
<proteinExistence type="predicted"/>
<sequence>MIITVTGVYLHGKMTRSINTKSHYFPSTVSSISIELIPFYVSTCICMTDAIQWSFI</sequence>
<accession>A0A2P2KDR8</accession>
<dbReference type="AlphaFoldDB" id="A0A2P2KDR8"/>
<organism evidence="1">
    <name type="scientific">Rhizophora mucronata</name>
    <name type="common">Asiatic mangrove</name>
    <dbReference type="NCBI Taxonomy" id="61149"/>
    <lineage>
        <taxon>Eukaryota</taxon>
        <taxon>Viridiplantae</taxon>
        <taxon>Streptophyta</taxon>
        <taxon>Embryophyta</taxon>
        <taxon>Tracheophyta</taxon>
        <taxon>Spermatophyta</taxon>
        <taxon>Magnoliopsida</taxon>
        <taxon>eudicotyledons</taxon>
        <taxon>Gunneridae</taxon>
        <taxon>Pentapetalae</taxon>
        <taxon>rosids</taxon>
        <taxon>fabids</taxon>
        <taxon>Malpighiales</taxon>
        <taxon>Rhizophoraceae</taxon>
        <taxon>Rhizophora</taxon>
    </lineage>
</organism>
<dbReference type="EMBL" id="GGEC01023379">
    <property type="protein sequence ID" value="MBX03863.1"/>
    <property type="molecule type" value="Transcribed_RNA"/>
</dbReference>
<evidence type="ECO:0000313" key="1">
    <source>
        <dbReference type="EMBL" id="MBX03863.1"/>
    </source>
</evidence>